<dbReference type="Pfam" id="PF08852">
    <property type="entry name" value="DUF1822"/>
    <property type="match status" value="1"/>
</dbReference>
<dbReference type="EMBL" id="AUZM01000008">
    <property type="protein sequence ID" value="ERT08739.1"/>
    <property type="molecule type" value="Genomic_DNA"/>
</dbReference>
<dbReference type="AlphaFoldDB" id="U7QLA0"/>
<organism evidence="1 2">
    <name type="scientific">Lyngbya aestuarii BL J</name>
    <dbReference type="NCBI Taxonomy" id="1348334"/>
    <lineage>
        <taxon>Bacteria</taxon>
        <taxon>Bacillati</taxon>
        <taxon>Cyanobacteriota</taxon>
        <taxon>Cyanophyceae</taxon>
        <taxon>Oscillatoriophycideae</taxon>
        <taxon>Oscillatoriales</taxon>
        <taxon>Microcoleaceae</taxon>
        <taxon>Lyngbya</taxon>
    </lineage>
</organism>
<protein>
    <recommendedName>
        <fullName evidence="3">DUF1822 family protein</fullName>
    </recommendedName>
</protein>
<evidence type="ECO:0000313" key="2">
    <source>
        <dbReference type="Proteomes" id="UP000017127"/>
    </source>
</evidence>
<evidence type="ECO:0000313" key="1">
    <source>
        <dbReference type="EMBL" id="ERT08739.1"/>
    </source>
</evidence>
<comment type="caution">
    <text evidence="1">The sequence shown here is derived from an EMBL/GenBank/DDBJ whole genome shotgun (WGS) entry which is preliminary data.</text>
</comment>
<gene>
    <name evidence="1" type="ORF">M595_1243</name>
</gene>
<dbReference type="Proteomes" id="UP000017127">
    <property type="component" value="Unassembled WGS sequence"/>
</dbReference>
<evidence type="ECO:0008006" key="3">
    <source>
        <dbReference type="Google" id="ProtNLM"/>
    </source>
</evidence>
<accession>U7QLA0</accession>
<name>U7QLA0_9CYAN</name>
<proteinExistence type="predicted"/>
<dbReference type="InterPro" id="IPR014951">
    <property type="entry name" value="DUF1822"/>
</dbReference>
<reference evidence="1 2" key="1">
    <citation type="journal article" date="2013" name="Front. Microbiol.">
        <title>Comparative genomic analyses of the cyanobacterium, Lyngbya aestuarii BL J, a powerful hydrogen producer.</title>
        <authorList>
            <person name="Kothari A."/>
            <person name="Vaughn M."/>
            <person name="Garcia-Pichel F."/>
        </authorList>
    </citation>
    <scope>NUCLEOTIDE SEQUENCE [LARGE SCALE GENOMIC DNA]</scope>
    <source>
        <strain evidence="1 2">BL J</strain>
    </source>
</reference>
<sequence length="370" mass="42332">MEYDSMNLGKFLTEDNIFLTLEQVNLAAEISQTLTTRPRQQWQVYLNILAKLGTIEWLRMRSPELIQNDSVQLSNPSINQLQVGNFRLNLIVTDSSHNSEVCVPRAILENSQTQSSFYVLIEVIEDVPVLEDSEEQVNVSLLGYLTQAQLNQHNPIILDDELALFSTDWFEFKPDKLLLYLRCFEPETVSSQQRLSQAVQPALNVGDWLKNQLGQIAEELSWTLLPPLSYSSAFRDLRSPMELFTDAVTELRNQAQLVIPFEARTAYRDLVWGEIAMRLYVTTWQINTNINSPEWTLLLLLTSQPSSSLPVRTQLTVRDELQVLEEPVLTNPTQDYIYAQVIGAYNEQFFVTIHFPNGTAITLPPFTFIG</sequence>
<keyword evidence="2" id="KW-1185">Reference proteome</keyword>